<gene>
    <name evidence="1" type="ORF">AVDCRST_MAG01-01-5111</name>
</gene>
<organism evidence="1">
    <name type="scientific">uncultured Rubrobacteraceae bacterium</name>
    <dbReference type="NCBI Taxonomy" id="349277"/>
    <lineage>
        <taxon>Bacteria</taxon>
        <taxon>Bacillati</taxon>
        <taxon>Actinomycetota</taxon>
        <taxon>Rubrobacteria</taxon>
        <taxon>Rubrobacterales</taxon>
        <taxon>Rubrobacteraceae</taxon>
        <taxon>environmental samples</taxon>
    </lineage>
</organism>
<proteinExistence type="predicted"/>
<dbReference type="InterPro" id="IPR009351">
    <property type="entry name" value="AlkZ-like"/>
</dbReference>
<reference evidence="1" key="1">
    <citation type="submission" date="2020-02" db="EMBL/GenBank/DDBJ databases">
        <authorList>
            <person name="Meier V. D."/>
        </authorList>
    </citation>
    <scope>NUCLEOTIDE SEQUENCE</scope>
    <source>
        <strain evidence="1">AVDCRST_MAG01</strain>
    </source>
</reference>
<dbReference type="Pfam" id="PF06224">
    <property type="entry name" value="AlkZ-like"/>
    <property type="match status" value="1"/>
</dbReference>
<protein>
    <submittedName>
        <fullName evidence="1">Cytoplasmic protein clustered with trehalase</fullName>
    </submittedName>
</protein>
<name>A0A6J4QZA9_9ACTN</name>
<dbReference type="PANTHER" id="PTHR30528:SF0">
    <property type="entry name" value="CYTOPLASMIC PROTEIN"/>
    <property type="match status" value="1"/>
</dbReference>
<evidence type="ECO:0000313" key="1">
    <source>
        <dbReference type="EMBL" id="CAA9455287.1"/>
    </source>
</evidence>
<dbReference type="AlphaFoldDB" id="A0A6J4QZA9"/>
<sequence length="419" mass="46678">MVFSREAARTMLLAAQGLEPPPGRPAERSDVLGAIRRMGVLQIDSISVVARSPYLVLWSRLGAYDPCWLDELLAEGLLFEGWAHAACFIPIEDYGLYRRFMLEGGEKSRAWFSTHPEEVRLVLERIRQGGPVRSVEFARTDGKAGGWWEWKPEKRALEHLFAAGELMISRRNPNFHRVYDLRERVLEKALPGWEDGLAPTPQEVRRTLALKAVRALGVAVARWVPDYFRTPKRGAAWLLEGLADEGELLRARIEGWEEPAYVHPDNAGLAESVVSDGLRSTVTTLLSPFDPVVWDRARALDLFGFEYKIEVYTPAARRRYGYYSLPILHRGALVGRLDAKAHRKDGIFEVRALHLEPSTQADDRLIAELAGALRAGAGWHGTPEVVVRRSDPRGLAGPLQAAVGDGAATADARSALRGR</sequence>
<accession>A0A6J4QZA9</accession>
<dbReference type="EMBL" id="CADCUW010000670">
    <property type="protein sequence ID" value="CAA9455287.1"/>
    <property type="molecule type" value="Genomic_DNA"/>
</dbReference>
<dbReference type="PANTHER" id="PTHR30528">
    <property type="entry name" value="CYTOPLASMIC PROTEIN"/>
    <property type="match status" value="1"/>
</dbReference>